<feature type="transmembrane region" description="Helical" evidence="2">
    <location>
        <begin position="416"/>
        <end position="434"/>
    </location>
</feature>
<dbReference type="InterPro" id="IPR052734">
    <property type="entry name" value="Nod_factor_acetyltransferase"/>
</dbReference>
<feature type="transmembrane region" description="Helical" evidence="2">
    <location>
        <begin position="573"/>
        <end position="591"/>
    </location>
</feature>
<reference evidence="4 5" key="1">
    <citation type="submission" date="2019-10" db="EMBL/GenBank/DDBJ databases">
        <title>Whole genome shotgun sequence of Acrocarpospora pleiomorpha NBRC 16267.</title>
        <authorList>
            <person name="Ichikawa N."/>
            <person name="Kimura A."/>
            <person name="Kitahashi Y."/>
            <person name="Komaki H."/>
            <person name="Oguchi A."/>
        </authorList>
    </citation>
    <scope>NUCLEOTIDE SEQUENCE [LARGE SCALE GENOMIC DNA]</scope>
    <source>
        <strain evidence="4 5">NBRC 16267</strain>
    </source>
</reference>
<evidence type="ECO:0000313" key="5">
    <source>
        <dbReference type="Proteomes" id="UP000377595"/>
    </source>
</evidence>
<evidence type="ECO:0000313" key="4">
    <source>
        <dbReference type="EMBL" id="GES23438.1"/>
    </source>
</evidence>
<feature type="compositionally biased region" description="Low complexity" evidence="1">
    <location>
        <begin position="148"/>
        <end position="163"/>
    </location>
</feature>
<feature type="transmembrane region" description="Helical" evidence="2">
    <location>
        <begin position="611"/>
        <end position="635"/>
    </location>
</feature>
<keyword evidence="2" id="KW-0472">Membrane</keyword>
<accession>A0A5M3XYL7</accession>
<feature type="compositionally biased region" description="Pro residues" evidence="1">
    <location>
        <begin position="164"/>
        <end position="174"/>
    </location>
</feature>
<evidence type="ECO:0000256" key="1">
    <source>
        <dbReference type="SAM" id="MobiDB-lite"/>
    </source>
</evidence>
<dbReference type="AlphaFoldDB" id="A0A5M3XYL7"/>
<feature type="compositionally biased region" description="Pro residues" evidence="1">
    <location>
        <begin position="222"/>
        <end position="233"/>
    </location>
</feature>
<dbReference type="PANTHER" id="PTHR37312">
    <property type="entry name" value="MEMBRANE-BOUND ACYLTRANSFERASE YKRP-RELATED"/>
    <property type="match status" value="1"/>
</dbReference>
<dbReference type="GO" id="GO:0016747">
    <property type="term" value="F:acyltransferase activity, transferring groups other than amino-acyl groups"/>
    <property type="evidence" value="ECO:0007669"/>
    <property type="project" value="InterPro"/>
</dbReference>
<protein>
    <recommendedName>
        <fullName evidence="3">Acyltransferase 3 domain-containing protein</fullName>
    </recommendedName>
</protein>
<feature type="transmembrane region" description="Helical" evidence="2">
    <location>
        <begin position="446"/>
        <end position="463"/>
    </location>
</feature>
<dbReference type="Proteomes" id="UP000377595">
    <property type="component" value="Unassembled WGS sequence"/>
</dbReference>
<dbReference type="EMBL" id="BLAF01000041">
    <property type="protein sequence ID" value="GES23438.1"/>
    <property type="molecule type" value="Genomic_DNA"/>
</dbReference>
<evidence type="ECO:0000256" key="2">
    <source>
        <dbReference type="SAM" id="Phobius"/>
    </source>
</evidence>
<feature type="transmembrane region" description="Helical" evidence="2">
    <location>
        <begin position="497"/>
        <end position="518"/>
    </location>
</feature>
<feature type="domain" description="Acyltransferase 3" evidence="3">
    <location>
        <begin position="324"/>
        <end position="622"/>
    </location>
</feature>
<organism evidence="4 5">
    <name type="scientific">Acrocarpospora pleiomorpha</name>
    <dbReference type="NCBI Taxonomy" id="90975"/>
    <lineage>
        <taxon>Bacteria</taxon>
        <taxon>Bacillati</taxon>
        <taxon>Actinomycetota</taxon>
        <taxon>Actinomycetes</taxon>
        <taxon>Streptosporangiales</taxon>
        <taxon>Streptosporangiaceae</taxon>
        <taxon>Acrocarpospora</taxon>
    </lineage>
</organism>
<feature type="transmembrane region" description="Helical" evidence="2">
    <location>
        <begin position="469"/>
        <end position="485"/>
    </location>
</feature>
<feature type="compositionally biased region" description="Polar residues" evidence="1">
    <location>
        <begin position="54"/>
        <end position="64"/>
    </location>
</feature>
<comment type="caution">
    <text evidence="4">The sequence shown here is derived from an EMBL/GenBank/DDBJ whole genome shotgun (WGS) entry which is preliminary data.</text>
</comment>
<sequence>MGRIVEDEPTGVITRITDDMSAPPGLGEPERQVPPPMQGPGDPLPVRRPRNRGAHQQQPGSAPQSFDYFGGGEGGTAPRQPQQNDPYGYDPLGPQSTQGTHGAQGTHGTQGVQGTQGIQPGTYDIHGAQGTQGTHGIHGAPGNHGFHGAQSAQGSQGISQAPTPGFPAPAPTPRAPQADPFAPDLNYPPARAQGHPAAPPQHPGPQHPGPQHSGPQHSGPQHPGPQHPGPQWPEHPGGPVSAPDEWSPWRRRNPYDQPGAPLPPGSFDPATDYARNPNEPIPLPAWAQGTQHQIPTRGTPWSQPRADWEEEPEPPAPPKKQREPYLDNVKFLLIATVVASHSLRDTVGDDANRAAYIFFFSFHMPLFVMISGYLSRSFWDSRGKVNKLVDTILIPYVIVEVGYAVLRYALGQKWSLTITDPAWLNWYLVALLLWRLTTPVWKRMRYPLIVAIGVYLFSGFSQLEQDFSMDRFFGLMPFFVLGMVLKPEHFDFLKRTWVKVLSAIVLAVWVGFLAVYASRLKLSVFYFRFSYQDLNMTWWYGMGFRLAFLAGVLVLCAAVLALIPRKETWFSDLGVRTLYCYLLHGIPVLIAKDLGWLKLPWLEGPIGTLAIIAGAFVVAIILCLPITRTLFKWLLEPRFTWLYRKPTPQVAVPDDQKPEVQR</sequence>
<keyword evidence="5" id="KW-1185">Reference proteome</keyword>
<feature type="transmembrane region" description="Helical" evidence="2">
    <location>
        <begin position="538"/>
        <end position="561"/>
    </location>
</feature>
<keyword evidence="2" id="KW-0812">Transmembrane</keyword>
<evidence type="ECO:0000259" key="3">
    <source>
        <dbReference type="Pfam" id="PF01757"/>
    </source>
</evidence>
<dbReference type="Pfam" id="PF01757">
    <property type="entry name" value="Acyl_transf_3"/>
    <property type="match status" value="1"/>
</dbReference>
<feature type="region of interest" description="Disordered" evidence="1">
    <location>
        <begin position="1"/>
        <end position="322"/>
    </location>
</feature>
<feature type="compositionally biased region" description="Pro residues" evidence="1">
    <location>
        <begin position="197"/>
        <end position="208"/>
    </location>
</feature>
<gene>
    <name evidence="4" type="ORF">Aple_063370</name>
</gene>
<feature type="compositionally biased region" description="Low complexity" evidence="1">
    <location>
        <begin position="97"/>
        <end position="122"/>
    </location>
</feature>
<dbReference type="PANTHER" id="PTHR37312:SF1">
    <property type="entry name" value="MEMBRANE-BOUND ACYLTRANSFERASE YKRP-RELATED"/>
    <property type="match status" value="1"/>
</dbReference>
<keyword evidence="2" id="KW-1133">Transmembrane helix</keyword>
<feature type="compositionally biased region" description="Low complexity" evidence="1">
    <location>
        <begin position="209"/>
        <end position="221"/>
    </location>
</feature>
<dbReference type="InterPro" id="IPR002656">
    <property type="entry name" value="Acyl_transf_3_dom"/>
</dbReference>
<feature type="transmembrane region" description="Helical" evidence="2">
    <location>
        <begin position="354"/>
        <end position="376"/>
    </location>
</feature>
<feature type="transmembrane region" description="Helical" evidence="2">
    <location>
        <begin position="388"/>
        <end position="410"/>
    </location>
</feature>
<feature type="compositionally biased region" description="Polar residues" evidence="1">
    <location>
        <begin position="288"/>
        <end position="302"/>
    </location>
</feature>
<name>A0A5M3XYL7_9ACTN</name>
<proteinExistence type="predicted"/>